<dbReference type="AlphaFoldDB" id="X0HU78"/>
<dbReference type="EMBL" id="KK033932">
    <property type="protein sequence ID" value="EXL64719.1"/>
    <property type="molecule type" value="Genomic_DNA"/>
</dbReference>
<dbReference type="Proteomes" id="UP000030676">
    <property type="component" value="Unassembled WGS sequence"/>
</dbReference>
<organism evidence="2">
    <name type="scientific">Fusarium oxysporum f. sp. conglutinans race 2 54008</name>
    <dbReference type="NCBI Taxonomy" id="1089457"/>
    <lineage>
        <taxon>Eukaryota</taxon>
        <taxon>Fungi</taxon>
        <taxon>Dikarya</taxon>
        <taxon>Ascomycota</taxon>
        <taxon>Pezizomycotina</taxon>
        <taxon>Sordariomycetes</taxon>
        <taxon>Hypocreomycetidae</taxon>
        <taxon>Hypocreales</taxon>
        <taxon>Nectriaceae</taxon>
        <taxon>Fusarium</taxon>
        <taxon>Fusarium oxysporum species complex</taxon>
    </lineage>
</organism>
<reference evidence="2" key="2">
    <citation type="submission" date="2014-03" db="EMBL/GenBank/DDBJ databases">
        <title>The Genome Annotation of Fusarium oxysporum PHW808.</title>
        <authorList>
            <consortium name="The Broad Institute Genomics Platform"/>
            <person name="Ma L.-J."/>
            <person name="Corby-Kistler H."/>
            <person name="Broz K."/>
            <person name="Gale L.R."/>
            <person name="Jonkers W."/>
            <person name="O'Donnell K."/>
            <person name="Ploetz R."/>
            <person name="Steinberg C."/>
            <person name="Schwartz D.C."/>
            <person name="VanEtten H."/>
            <person name="Zhou S."/>
            <person name="Young S.K."/>
            <person name="Zeng Q."/>
            <person name="Gargeya S."/>
            <person name="Fitzgerald M."/>
            <person name="Abouelleil A."/>
            <person name="Alvarado L."/>
            <person name="Chapman S.B."/>
            <person name="Gainer-Dewar J."/>
            <person name="Goldberg J."/>
            <person name="Griggs A."/>
            <person name="Gujja S."/>
            <person name="Hansen M."/>
            <person name="Howarth C."/>
            <person name="Imamovic A."/>
            <person name="Ireland A."/>
            <person name="Larimer J."/>
            <person name="McCowan C."/>
            <person name="Murphy C."/>
            <person name="Pearson M."/>
            <person name="Poon T.W."/>
            <person name="Priest M."/>
            <person name="Roberts A."/>
            <person name="Saif S."/>
            <person name="Shea T."/>
            <person name="Sykes S."/>
            <person name="Wortman J."/>
            <person name="Nusbaum C."/>
            <person name="Birren B."/>
        </authorList>
    </citation>
    <scope>NUCLEOTIDE SEQUENCE</scope>
    <source>
        <strain evidence="2">54008</strain>
    </source>
</reference>
<proteinExistence type="predicted"/>
<name>X0HU78_FUSOX</name>
<evidence type="ECO:0000313" key="2">
    <source>
        <dbReference type="EMBL" id="EXL64719.1"/>
    </source>
</evidence>
<sequence>MSTLYNRIPLGSTENVFDVYKLLMALQCLGSWIKEKYWPAFRSDVLKLPIAEQQVQ</sequence>
<reference evidence="2" key="1">
    <citation type="submission" date="2011-11" db="EMBL/GenBank/DDBJ databases">
        <title>The Genome Sequence of Fusarium oxysporum PHW808.</title>
        <authorList>
            <consortium name="The Broad Institute Genome Sequencing Platform"/>
            <person name="Ma L.-J."/>
            <person name="Gale L.R."/>
            <person name="Schwartz D.C."/>
            <person name="Zhou S."/>
            <person name="Corby-Kistler H."/>
            <person name="Young S.K."/>
            <person name="Zeng Q."/>
            <person name="Gargeya S."/>
            <person name="Fitzgerald M."/>
            <person name="Haas B."/>
            <person name="Abouelleil A."/>
            <person name="Alvarado L."/>
            <person name="Arachchi H.M."/>
            <person name="Berlin A."/>
            <person name="Brown A."/>
            <person name="Chapman S.B."/>
            <person name="Chen Z."/>
            <person name="Dunbar C."/>
            <person name="Freedman E."/>
            <person name="Gearin G."/>
            <person name="Goldberg J."/>
            <person name="Griggs A."/>
            <person name="Gujja S."/>
            <person name="Heiman D."/>
            <person name="Howarth C."/>
            <person name="Larson L."/>
            <person name="Lui A."/>
            <person name="MacDonald P.J.P."/>
            <person name="Montmayeur A."/>
            <person name="Murphy C."/>
            <person name="Neiman D."/>
            <person name="Pearson M."/>
            <person name="Priest M."/>
            <person name="Roberts A."/>
            <person name="Saif S."/>
            <person name="Shea T."/>
            <person name="Shenoy N."/>
            <person name="Sisk P."/>
            <person name="Stolte C."/>
            <person name="Sykes S."/>
            <person name="Wortman J."/>
            <person name="Nusbaum C."/>
            <person name="Birren B."/>
        </authorList>
    </citation>
    <scope>NUCLEOTIDE SEQUENCE [LARGE SCALE GENOMIC DNA]</scope>
    <source>
        <strain evidence="2">54008</strain>
    </source>
</reference>
<dbReference type="Pfam" id="PF20516">
    <property type="entry name" value="PDDEXK_12"/>
    <property type="match status" value="1"/>
</dbReference>
<gene>
    <name evidence="2" type="ORF">FOPG_19024</name>
</gene>
<feature type="domain" description="PD-(D/E)XK nuclease-like" evidence="1">
    <location>
        <begin position="6"/>
        <end position="38"/>
    </location>
</feature>
<dbReference type="InterPro" id="IPR046797">
    <property type="entry name" value="PDDEXK_12"/>
</dbReference>
<dbReference type="HOGENOM" id="CLU_3014229_0_0_1"/>
<protein>
    <recommendedName>
        <fullName evidence="1">PD-(D/E)XK nuclease-like domain-containing protein</fullName>
    </recommendedName>
</protein>
<accession>X0HU78</accession>
<evidence type="ECO:0000259" key="1">
    <source>
        <dbReference type="Pfam" id="PF20516"/>
    </source>
</evidence>